<evidence type="ECO:0000256" key="1">
    <source>
        <dbReference type="ARBA" id="ARBA00004479"/>
    </source>
</evidence>
<dbReference type="SMART" id="SM00179">
    <property type="entry name" value="EGF_CA"/>
    <property type="match status" value="4"/>
</dbReference>
<reference evidence="14" key="1">
    <citation type="submission" date="2023-08" db="EMBL/GenBank/DDBJ databases">
        <authorList>
            <person name="Alioto T."/>
            <person name="Alioto T."/>
            <person name="Gomez Garrido J."/>
        </authorList>
    </citation>
    <scope>NUCLEOTIDE SEQUENCE</scope>
</reference>
<name>A0AAV1FZU3_XYRNO</name>
<feature type="transmembrane region" description="Helical" evidence="12">
    <location>
        <begin position="407"/>
        <end position="429"/>
    </location>
</feature>
<feature type="disulfide bond" evidence="10">
    <location>
        <begin position="325"/>
        <end position="334"/>
    </location>
</feature>
<organism evidence="14 15">
    <name type="scientific">Xyrichtys novacula</name>
    <name type="common">Pearly razorfish</name>
    <name type="synonym">Hemipteronotus novacula</name>
    <dbReference type="NCBI Taxonomy" id="13765"/>
    <lineage>
        <taxon>Eukaryota</taxon>
        <taxon>Metazoa</taxon>
        <taxon>Chordata</taxon>
        <taxon>Craniata</taxon>
        <taxon>Vertebrata</taxon>
        <taxon>Euteleostomi</taxon>
        <taxon>Actinopterygii</taxon>
        <taxon>Neopterygii</taxon>
        <taxon>Teleostei</taxon>
        <taxon>Neoteleostei</taxon>
        <taxon>Acanthomorphata</taxon>
        <taxon>Eupercaria</taxon>
        <taxon>Labriformes</taxon>
        <taxon>Labridae</taxon>
        <taxon>Xyrichtys</taxon>
    </lineage>
</organism>
<feature type="region of interest" description="Disordered" evidence="11">
    <location>
        <begin position="58"/>
        <end position="79"/>
    </location>
</feature>
<evidence type="ECO:0000256" key="12">
    <source>
        <dbReference type="SAM" id="Phobius"/>
    </source>
</evidence>
<evidence type="ECO:0000256" key="5">
    <source>
        <dbReference type="ARBA" id="ARBA00022737"/>
    </source>
</evidence>
<dbReference type="FunFam" id="2.10.25.10:FF:000123">
    <property type="entry name" value="Crumbs homolog 1 (Drosophila)"/>
    <property type="match status" value="1"/>
</dbReference>
<keyword evidence="2 10" id="KW-0245">EGF-like domain</keyword>
<accession>A0AAV1FZU3</accession>
<evidence type="ECO:0000259" key="13">
    <source>
        <dbReference type="PROSITE" id="PS50026"/>
    </source>
</evidence>
<dbReference type="FunFam" id="2.10.25.10:FF:000118">
    <property type="entry name" value="protein delta homolog 2"/>
    <property type="match status" value="2"/>
</dbReference>
<dbReference type="SMART" id="SM00181">
    <property type="entry name" value="EGF"/>
    <property type="match status" value="6"/>
</dbReference>
<dbReference type="InterPro" id="IPR001881">
    <property type="entry name" value="EGF-like_Ca-bd_dom"/>
</dbReference>
<evidence type="ECO:0000256" key="3">
    <source>
        <dbReference type="ARBA" id="ARBA00022692"/>
    </source>
</evidence>
<evidence type="ECO:0000256" key="4">
    <source>
        <dbReference type="ARBA" id="ARBA00022729"/>
    </source>
</evidence>
<feature type="domain" description="EGF-like" evidence="13">
    <location>
        <begin position="178"/>
        <end position="216"/>
    </location>
</feature>
<proteinExistence type="predicted"/>
<keyword evidence="9" id="KW-0325">Glycoprotein</keyword>
<dbReference type="FunFam" id="2.10.25.10:FF:000004">
    <property type="entry name" value="Neurogenic locus notch 1"/>
    <property type="match status" value="1"/>
</dbReference>
<keyword evidence="7 12" id="KW-0472">Membrane</keyword>
<feature type="disulfide bond" evidence="10">
    <location>
        <begin position="287"/>
        <end position="296"/>
    </location>
</feature>
<feature type="compositionally biased region" description="Polar residues" evidence="11">
    <location>
        <begin position="367"/>
        <end position="385"/>
    </location>
</feature>
<feature type="region of interest" description="Disordered" evidence="11">
    <location>
        <begin position="340"/>
        <end position="387"/>
    </location>
</feature>
<evidence type="ECO:0000256" key="10">
    <source>
        <dbReference type="PROSITE-ProRule" id="PRU00076"/>
    </source>
</evidence>
<dbReference type="GO" id="GO:0005509">
    <property type="term" value="F:calcium ion binding"/>
    <property type="evidence" value="ECO:0007669"/>
    <property type="project" value="InterPro"/>
</dbReference>
<feature type="region of interest" description="Disordered" evidence="11">
    <location>
        <begin position="482"/>
        <end position="526"/>
    </location>
</feature>
<dbReference type="Gene3D" id="2.10.25.10">
    <property type="entry name" value="Laminin"/>
    <property type="match status" value="5"/>
</dbReference>
<feature type="disulfide bond" evidence="10">
    <location>
        <begin position="206"/>
        <end position="215"/>
    </location>
</feature>
<dbReference type="GO" id="GO:0005112">
    <property type="term" value="F:Notch binding"/>
    <property type="evidence" value="ECO:0007669"/>
    <property type="project" value="TreeGrafter"/>
</dbReference>
<dbReference type="GO" id="GO:0016020">
    <property type="term" value="C:membrane"/>
    <property type="evidence" value="ECO:0007669"/>
    <property type="project" value="UniProtKB-SubCell"/>
</dbReference>
<evidence type="ECO:0000256" key="8">
    <source>
        <dbReference type="ARBA" id="ARBA00023157"/>
    </source>
</evidence>
<dbReference type="Proteomes" id="UP001178508">
    <property type="component" value="Chromosome 11"/>
</dbReference>
<keyword evidence="6 12" id="KW-1133">Transmembrane helix</keyword>
<keyword evidence="8 10" id="KW-1015">Disulfide bond</keyword>
<dbReference type="PANTHER" id="PTHR24044">
    <property type="entry name" value="NOTCH LIGAND FAMILY MEMBER"/>
    <property type="match status" value="1"/>
</dbReference>
<comment type="subcellular location">
    <subcellularLocation>
        <location evidence="1">Membrane</location>
        <topology evidence="1">Single-pass type I membrane protein</topology>
    </subcellularLocation>
</comment>
<dbReference type="PROSITE" id="PS01187">
    <property type="entry name" value="EGF_CA"/>
    <property type="match status" value="1"/>
</dbReference>
<dbReference type="InterPro" id="IPR009030">
    <property type="entry name" value="Growth_fac_rcpt_cys_sf"/>
</dbReference>
<dbReference type="InterPro" id="IPR000742">
    <property type="entry name" value="EGF"/>
</dbReference>
<keyword evidence="15" id="KW-1185">Reference proteome</keyword>
<gene>
    <name evidence="14" type="ORF">XNOV1_A016230</name>
</gene>
<dbReference type="InterPro" id="IPR050906">
    <property type="entry name" value="Notch_signaling"/>
</dbReference>
<dbReference type="PANTHER" id="PTHR24044:SF423">
    <property type="entry name" value="PROTEIN DELTA HOMOLOG 2"/>
    <property type="match status" value="1"/>
</dbReference>
<dbReference type="InterPro" id="IPR018097">
    <property type="entry name" value="EGF_Ca-bd_CS"/>
</dbReference>
<keyword evidence="4" id="KW-0732">Signal</keyword>
<evidence type="ECO:0000256" key="7">
    <source>
        <dbReference type="ARBA" id="ARBA00023136"/>
    </source>
</evidence>
<feature type="domain" description="EGF-like" evidence="13">
    <location>
        <begin position="218"/>
        <end position="259"/>
    </location>
</feature>
<dbReference type="InterPro" id="IPR000152">
    <property type="entry name" value="EGF-type_Asp/Asn_hydroxyl_site"/>
</dbReference>
<dbReference type="SUPFAM" id="SSF57184">
    <property type="entry name" value="Growth factor receptor domain"/>
    <property type="match status" value="1"/>
</dbReference>
<feature type="domain" description="EGF-like" evidence="13">
    <location>
        <begin position="261"/>
        <end position="297"/>
    </location>
</feature>
<keyword evidence="5" id="KW-0677">Repeat</keyword>
<protein>
    <submittedName>
        <fullName evidence="14">Protein delta homolog 2</fullName>
    </submittedName>
</protein>
<evidence type="ECO:0000313" key="15">
    <source>
        <dbReference type="Proteomes" id="UP001178508"/>
    </source>
</evidence>
<dbReference type="CDD" id="cd00054">
    <property type="entry name" value="EGF_CA"/>
    <property type="match status" value="3"/>
</dbReference>
<dbReference type="PROSITE" id="PS00010">
    <property type="entry name" value="ASX_HYDROXYL"/>
    <property type="match status" value="2"/>
</dbReference>
<keyword evidence="3 12" id="KW-0812">Transmembrane</keyword>
<comment type="caution">
    <text evidence="10">Lacks conserved residue(s) required for the propagation of feature annotation.</text>
</comment>
<dbReference type="PROSITE" id="PS50026">
    <property type="entry name" value="EGF_3"/>
    <property type="match status" value="4"/>
</dbReference>
<dbReference type="SUPFAM" id="SSF57196">
    <property type="entry name" value="EGF/Laminin"/>
    <property type="match status" value="2"/>
</dbReference>
<feature type="domain" description="EGF-like" evidence="13">
    <location>
        <begin position="299"/>
        <end position="335"/>
    </location>
</feature>
<dbReference type="Pfam" id="PF00008">
    <property type="entry name" value="EGF"/>
    <property type="match status" value="3"/>
</dbReference>
<evidence type="ECO:0000256" key="9">
    <source>
        <dbReference type="ARBA" id="ARBA00023180"/>
    </source>
</evidence>
<dbReference type="Pfam" id="PF21700">
    <property type="entry name" value="EGF_DL_JAG"/>
    <property type="match status" value="1"/>
</dbReference>
<dbReference type="FunFam" id="2.10.25.10:FF:000018">
    <property type="entry name" value="Delta-like 1"/>
    <property type="match status" value="1"/>
</dbReference>
<feature type="compositionally biased region" description="Basic and acidic residues" evidence="11">
    <location>
        <begin position="497"/>
        <end position="526"/>
    </location>
</feature>
<evidence type="ECO:0000313" key="14">
    <source>
        <dbReference type="EMBL" id="CAJ1066505.1"/>
    </source>
</evidence>
<dbReference type="EMBL" id="OY660874">
    <property type="protein sequence ID" value="CAJ1066505.1"/>
    <property type="molecule type" value="Genomic_DNA"/>
</dbReference>
<evidence type="ECO:0000256" key="2">
    <source>
        <dbReference type="ARBA" id="ARBA00022536"/>
    </source>
</evidence>
<feature type="disulfide bond" evidence="10">
    <location>
        <begin position="249"/>
        <end position="258"/>
    </location>
</feature>
<dbReference type="PROSITE" id="PS01186">
    <property type="entry name" value="EGF_2"/>
    <property type="match status" value="4"/>
</dbReference>
<dbReference type="PROSITE" id="PS00022">
    <property type="entry name" value="EGF_1"/>
    <property type="match status" value="5"/>
</dbReference>
<dbReference type="AlphaFoldDB" id="A0AAV1FZU3"/>
<evidence type="ECO:0000256" key="6">
    <source>
        <dbReference type="ARBA" id="ARBA00022989"/>
    </source>
</evidence>
<evidence type="ECO:0000256" key="11">
    <source>
        <dbReference type="SAM" id="MobiDB-lite"/>
    </source>
</evidence>
<sequence length="526" mass="58102">MLELTSCRVSGQNNLKVCRYSNRLNRLKPRAGGRRKDLLQRKTTKHEGIWLERVRGDVKRSNRQKKKKKEKGEEKKPRKWQLVPANMSSARAAAVLLLSCFLLLVLNTPPSTGEGNECSCNVTNSRCDESGVCRCDPGWDSEHCDRCVLMPGCLHGFCQQPWQCICKPGWGGRFCDKDVFVCSQQQPCQNGATCVMEDSGEYTCLCPEGFHGRDCQLKTGPCHQRRSPCKNGGQCEDADGFAEELTCRCLIGFTGLRCETNVDDCLMKPCASGATCLDGVNRFSCLCPPGLTGRFCTVNLDDCASQPCLNDGRCLDLAGGFHCVCRPGFMGVTCETALTSHSNPEPNWTTVGWEGGGGGEVRPRLSTVGNNQRSSTTSKNNSSGHGNRLLKVTMSERSAPGLSEVQLIILLVLAGMTLGVVVLTAALILHGHCRGCNHAPCWRLTSSSSQQGGKRSDREACTGEQECRISFLKVSEQEKKKLNTDVMYTERASPQTNRERERDRQTDRQTERETERLEDRLSRPTP</sequence>